<protein>
    <submittedName>
        <fullName evidence="1">Uncharacterized protein</fullName>
    </submittedName>
</protein>
<dbReference type="AlphaFoldDB" id="A0A5C3MZZ8"/>
<evidence type="ECO:0000313" key="2">
    <source>
        <dbReference type="Proteomes" id="UP000305948"/>
    </source>
</evidence>
<sequence length="203" mass="22225">MPPLSGSLPSTALKSKRMGYIVMEFIEGVVCSTADARLVAPAVQFLITIKGPTAQPGPIATPSSSTANQRLWSTNRGRSVPEVEKYGLRLCLSDMNQTNFVKDRENKIVALDFGATCFLPVSFFELALHNHDPFTHVLRQLIVHPTSTQSDASSVASGCLVPYDTNNLGLPREMRAKTAARARRRLTTALRDPRFRLEANPAS</sequence>
<dbReference type="OrthoDB" id="2751896at2759"/>
<dbReference type="STRING" id="5364.A0A5C3MZZ8"/>
<dbReference type="Proteomes" id="UP000305948">
    <property type="component" value="Unassembled WGS sequence"/>
</dbReference>
<name>A0A5C3MZZ8_9AGAM</name>
<accession>A0A5C3MZZ8</accession>
<reference evidence="1 2" key="1">
    <citation type="journal article" date="2019" name="Nat. Ecol. Evol.">
        <title>Megaphylogeny resolves global patterns of mushroom evolution.</title>
        <authorList>
            <person name="Varga T."/>
            <person name="Krizsan K."/>
            <person name="Foldi C."/>
            <person name="Dima B."/>
            <person name="Sanchez-Garcia M."/>
            <person name="Sanchez-Ramirez S."/>
            <person name="Szollosi G.J."/>
            <person name="Szarkandi J.G."/>
            <person name="Papp V."/>
            <person name="Albert L."/>
            <person name="Andreopoulos W."/>
            <person name="Angelini C."/>
            <person name="Antonin V."/>
            <person name="Barry K.W."/>
            <person name="Bougher N.L."/>
            <person name="Buchanan P."/>
            <person name="Buyck B."/>
            <person name="Bense V."/>
            <person name="Catcheside P."/>
            <person name="Chovatia M."/>
            <person name="Cooper J."/>
            <person name="Damon W."/>
            <person name="Desjardin D."/>
            <person name="Finy P."/>
            <person name="Geml J."/>
            <person name="Haridas S."/>
            <person name="Hughes K."/>
            <person name="Justo A."/>
            <person name="Karasinski D."/>
            <person name="Kautmanova I."/>
            <person name="Kiss B."/>
            <person name="Kocsube S."/>
            <person name="Kotiranta H."/>
            <person name="LaButti K.M."/>
            <person name="Lechner B.E."/>
            <person name="Liimatainen K."/>
            <person name="Lipzen A."/>
            <person name="Lukacs Z."/>
            <person name="Mihaltcheva S."/>
            <person name="Morgado L.N."/>
            <person name="Niskanen T."/>
            <person name="Noordeloos M.E."/>
            <person name="Ohm R.A."/>
            <person name="Ortiz-Santana B."/>
            <person name="Ovrebo C."/>
            <person name="Racz N."/>
            <person name="Riley R."/>
            <person name="Savchenko A."/>
            <person name="Shiryaev A."/>
            <person name="Soop K."/>
            <person name="Spirin V."/>
            <person name="Szebenyi C."/>
            <person name="Tomsovsky M."/>
            <person name="Tulloss R.E."/>
            <person name="Uehling J."/>
            <person name="Grigoriev I.V."/>
            <person name="Vagvolgyi C."/>
            <person name="Papp T."/>
            <person name="Martin F.M."/>
            <person name="Miettinen O."/>
            <person name="Hibbett D.S."/>
            <person name="Nagy L.G."/>
        </authorList>
    </citation>
    <scope>NUCLEOTIDE SEQUENCE [LARGE SCALE GENOMIC DNA]</scope>
    <source>
        <strain evidence="1 2">OMC1185</strain>
    </source>
</reference>
<proteinExistence type="predicted"/>
<dbReference type="EMBL" id="ML213512">
    <property type="protein sequence ID" value="TFK50790.1"/>
    <property type="molecule type" value="Genomic_DNA"/>
</dbReference>
<keyword evidence="2" id="KW-1185">Reference proteome</keyword>
<evidence type="ECO:0000313" key="1">
    <source>
        <dbReference type="EMBL" id="TFK50790.1"/>
    </source>
</evidence>
<organism evidence="1 2">
    <name type="scientific">Heliocybe sulcata</name>
    <dbReference type="NCBI Taxonomy" id="5364"/>
    <lineage>
        <taxon>Eukaryota</taxon>
        <taxon>Fungi</taxon>
        <taxon>Dikarya</taxon>
        <taxon>Basidiomycota</taxon>
        <taxon>Agaricomycotina</taxon>
        <taxon>Agaricomycetes</taxon>
        <taxon>Gloeophyllales</taxon>
        <taxon>Gloeophyllaceae</taxon>
        <taxon>Heliocybe</taxon>
    </lineage>
</organism>
<gene>
    <name evidence="1" type="ORF">OE88DRAFT_1735546</name>
</gene>